<protein>
    <submittedName>
        <fullName evidence="2">YbjN domain-containing protein</fullName>
    </submittedName>
</protein>
<dbReference type="Pfam" id="PF10722">
    <property type="entry name" value="YbjN"/>
    <property type="match status" value="1"/>
</dbReference>
<dbReference type="RefSeq" id="WP_219352903.1">
    <property type="nucleotide sequence ID" value="NZ_CP080034.1"/>
</dbReference>
<keyword evidence="1" id="KW-0732">Signal</keyword>
<name>A0ABX8TFT7_9CAUL</name>
<reference evidence="2 3" key="1">
    <citation type="submission" date="2021-07" db="EMBL/GenBank/DDBJ databases">
        <title>Isolation and characterization of bacteria from a gold mining with a capacity of golden bioaccumulation.</title>
        <authorList>
            <person name="Yang X.J."/>
        </authorList>
    </citation>
    <scope>NUCLEOTIDE SEQUENCE [LARGE SCALE GENOMIC DNA]</scope>
    <source>
        <strain evidence="2 3">Au29</strain>
    </source>
</reference>
<dbReference type="CDD" id="cd17511">
    <property type="entry name" value="YbjN_AmyR-like"/>
    <property type="match status" value="1"/>
</dbReference>
<feature type="chain" id="PRO_5045108930" evidence="1">
    <location>
        <begin position="25"/>
        <end position="169"/>
    </location>
</feature>
<feature type="signal peptide" evidence="1">
    <location>
        <begin position="1"/>
        <end position="24"/>
    </location>
</feature>
<gene>
    <name evidence="2" type="ORF">KWG56_16070</name>
</gene>
<sequence>MRRLALTAALLMIAAPLATGPAMAQTPAAAPVSSGLRAADVSAWLTGLGGQVGPLQTADGQTYFAVNNAGLTWAVFFQSCQGDLCQDVQFSAVVASAGATPDLINSWNRDNRFLKAFYTPGADGKTPTGTVQYDVLTVPGQGVEQLTDPLAVWLQLLPLFATHVGLTPQ</sequence>
<accession>A0ABX8TFT7</accession>
<keyword evidence="3" id="KW-1185">Reference proteome</keyword>
<dbReference type="Proteomes" id="UP000824334">
    <property type="component" value="Chromosome"/>
</dbReference>
<dbReference type="InterPro" id="IPR019660">
    <property type="entry name" value="Put_sensory_transdc_reg_YbjN"/>
</dbReference>
<proteinExistence type="predicted"/>
<evidence type="ECO:0000313" key="2">
    <source>
        <dbReference type="EMBL" id="QYC10058.1"/>
    </source>
</evidence>
<evidence type="ECO:0000313" key="3">
    <source>
        <dbReference type="Proteomes" id="UP000824334"/>
    </source>
</evidence>
<dbReference type="GeneID" id="94376806"/>
<evidence type="ECO:0000256" key="1">
    <source>
        <dbReference type="SAM" id="SignalP"/>
    </source>
</evidence>
<organism evidence="2 3">
    <name type="scientific">Brevundimonas nasdae</name>
    <dbReference type="NCBI Taxonomy" id="172043"/>
    <lineage>
        <taxon>Bacteria</taxon>
        <taxon>Pseudomonadati</taxon>
        <taxon>Pseudomonadota</taxon>
        <taxon>Alphaproteobacteria</taxon>
        <taxon>Caulobacterales</taxon>
        <taxon>Caulobacteraceae</taxon>
        <taxon>Brevundimonas</taxon>
    </lineage>
</organism>
<dbReference type="EMBL" id="CP080034">
    <property type="protein sequence ID" value="QYC10058.1"/>
    <property type="molecule type" value="Genomic_DNA"/>
</dbReference>